<reference evidence="2 3" key="1">
    <citation type="submission" date="2014-07" db="EMBL/GenBank/DDBJ databases">
        <authorList>
            <person name="Sibley D."/>
            <person name="Venepally P."/>
            <person name="Karamycheva S."/>
            <person name="Hadjithomas M."/>
            <person name="Khan A."/>
            <person name="Brunk B."/>
            <person name="Roos D."/>
            <person name="Caler E."/>
            <person name="Lorenzi H."/>
        </authorList>
    </citation>
    <scope>NUCLEOTIDE SEQUENCE [LARGE SCALE GENOMIC DNA]</scope>
    <source>
        <strain evidence="2 3">FOU</strain>
    </source>
</reference>
<gene>
    <name evidence="2" type="ORF">TGFOU_277060</name>
</gene>
<feature type="compositionally biased region" description="Low complexity" evidence="1">
    <location>
        <begin position="680"/>
        <end position="695"/>
    </location>
</feature>
<evidence type="ECO:0000313" key="2">
    <source>
        <dbReference type="EMBL" id="KFG33193.1"/>
    </source>
</evidence>
<feature type="compositionally biased region" description="Basic and acidic residues" evidence="1">
    <location>
        <begin position="176"/>
        <end position="193"/>
    </location>
</feature>
<dbReference type="OrthoDB" id="10421171at2759"/>
<feature type="compositionally biased region" description="Basic and acidic residues" evidence="1">
    <location>
        <begin position="202"/>
        <end position="215"/>
    </location>
</feature>
<feature type="compositionally biased region" description="Low complexity" evidence="1">
    <location>
        <begin position="359"/>
        <end position="372"/>
    </location>
</feature>
<feature type="compositionally biased region" description="Low complexity" evidence="1">
    <location>
        <begin position="20"/>
        <end position="38"/>
    </location>
</feature>
<accession>A0A086JM25</accession>
<proteinExistence type="predicted"/>
<dbReference type="EMBL" id="AEYH02002921">
    <property type="protein sequence ID" value="KFG33193.1"/>
    <property type="molecule type" value="Genomic_DNA"/>
</dbReference>
<feature type="region of interest" description="Disordered" evidence="1">
    <location>
        <begin position="1216"/>
        <end position="1239"/>
    </location>
</feature>
<feature type="compositionally biased region" description="Polar residues" evidence="1">
    <location>
        <begin position="65"/>
        <end position="74"/>
    </location>
</feature>
<feature type="compositionally biased region" description="Basic and acidic residues" evidence="1">
    <location>
        <begin position="498"/>
        <end position="520"/>
    </location>
</feature>
<evidence type="ECO:0000313" key="3">
    <source>
        <dbReference type="Proteomes" id="UP000028838"/>
    </source>
</evidence>
<feature type="compositionally biased region" description="Basic and acidic residues" evidence="1">
    <location>
        <begin position="1495"/>
        <end position="1509"/>
    </location>
</feature>
<comment type="caution">
    <text evidence="2">The sequence shown here is derived from an EMBL/GenBank/DDBJ whole genome shotgun (WGS) entry which is preliminary data.</text>
</comment>
<feature type="compositionally biased region" description="Pro residues" evidence="1">
    <location>
        <begin position="817"/>
        <end position="839"/>
    </location>
</feature>
<feature type="compositionally biased region" description="Basic and acidic residues" evidence="1">
    <location>
        <begin position="420"/>
        <end position="430"/>
    </location>
</feature>
<feature type="region of interest" description="Disordered" evidence="1">
    <location>
        <begin position="1363"/>
        <end position="1394"/>
    </location>
</feature>
<feature type="compositionally biased region" description="Basic and acidic residues" evidence="1">
    <location>
        <begin position="1260"/>
        <end position="1278"/>
    </location>
</feature>
<feature type="region of interest" description="Disordered" evidence="1">
    <location>
        <begin position="359"/>
        <end position="433"/>
    </location>
</feature>
<feature type="compositionally biased region" description="Pro residues" evidence="1">
    <location>
        <begin position="1058"/>
        <end position="1068"/>
    </location>
</feature>
<feature type="compositionally biased region" description="Low complexity" evidence="1">
    <location>
        <begin position="451"/>
        <end position="465"/>
    </location>
</feature>
<feature type="compositionally biased region" description="Basic residues" evidence="1">
    <location>
        <begin position="649"/>
        <end position="659"/>
    </location>
</feature>
<feature type="non-terminal residue" evidence="2">
    <location>
        <position position="1515"/>
    </location>
</feature>
<feature type="compositionally biased region" description="Basic and acidic residues" evidence="1">
    <location>
        <begin position="147"/>
        <end position="164"/>
    </location>
</feature>
<feature type="region of interest" description="Disordered" evidence="1">
    <location>
        <begin position="449"/>
        <end position="546"/>
    </location>
</feature>
<feature type="compositionally biased region" description="Pro residues" evidence="1">
    <location>
        <begin position="879"/>
        <end position="889"/>
    </location>
</feature>
<feature type="region of interest" description="Disordered" evidence="1">
    <location>
        <begin position="233"/>
        <end position="260"/>
    </location>
</feature>
<organism evidence="2 3">
    <name type="scientific">Toxoplasma gondii FOU</name>
    <dbReference type="NCBI Taxonomy" id="943167"/>
    <lineage>
        <taxon>Eukaryota</taxon>
        <taxon>Sar</taxon>
        <taxon>Alveolata</taxon>
        <taxon>Apicomplexa</taxon>
        <taxon>Conoidasida</taxon>
        <taxon>Coccidia</taxon>
        <taxon>Eucoccidiorida</taxon>
        <taxon>Eimeriorina</taxon>
        <taxon>Sarcocystidae</taxon>
        <taxon>Toxoplasma</taxon>
    </lineage>
</organism>
<feature type="region of interest" description="Disordered" evidence="1">
    <location>
        <begin position="1"/>
        <end position="74"/>
    </location>
</feature>
<feature type="compositionally biased region" description="Low complexity" evidence="1">
    <location>
        <begin position="1279"/>
        <end position="1291"/>
    </location>
</feature>
<protein>
    <submittedName>
        <fullName evidence="2">Uncharacterized protein</fullName>
    </submittedName>
</protein>
<feature type="region of interest" description="Disordered" evidence="1">
    <location>
        <begin position="759"/>
        <end position="1198"/>
    </location>
</feature>
<sequence>MASRLSESRLRRGNEEKDAPSFSSCPPASADSPAEPLSFASDLDKAPSAEHRLPPLFPTHLPLASPSSSTLQPFYSASPGEDFLPWLRETRLAFSLTEDDHVTEETPESHVAAEKSGDAERLGKAVRGALGPCLSREDASTPETAETVERPKGNAHTEEQDRHNLWALLSTDEGDEHAQRRVRSAGEERRDVSGRSGWGEGAQKREAAHGDWEQRPTEEMFGAFDAYAASAEDPFSASKEAGESLGNTEAGNVGKERGPEKANARVGIPLEIFGCHDTTTIQDIRLMLMRSQTDPAVSQKVVYNLKARESVIEQVVGHLASLLEGTMAIHHGEVAPMKEASILEAPEAAAVPFASPFFSSPELSSSDRPASSCLSRGLDERRAKEAGTREEADVERRDRGSCPLSPVAFPPHLAHVPESPGHEESDKAEDSSLAFSLSSVSPAYLSPFASSPPSCLMSPSSATSPRPRRDADWGEEETVEQDRDRHASTANVAGTPPGEREERAEETSDSKLSDQERGESESLLATRDQENGKNDEEEGRPKSGVSARVSLAEWEKALQNHGAKVAFLTQLMQHVETLLVGQSGRDALGKNTVENRDAENLELGRSTTNLPTRDVSTDLVELLRASCLAHQAALAELVSLAERVRVKTRGCRAGRHKRPAAPTLPSSPETGRAPSGPGGPAAVSPLSLSPRASAPCRVSTSLHQRARSAPRRSEAEREKEGGLLSELLSRLPVSTLGKQGSQREEISLLNEQAMRSRCTYCSPPRGSSSPAPQPSTPSNVSGPTGGCSSCPPSPPVGPAVASREPVPAHAAAAPLGPAGPPRPPGFPRSPPLAPLPPPGEARGPGARLGAATPDATRSNAQAIPFSFGPTDSRAGSRRVPPPPPFPPPHTVSFSPLPRGCAYSPPGVGWSGPASVSLTCSPQRRRPPSPPPAGAASPRAYSPIEGFRPPSPPRGLPLAAASPSDLPGTQGLTPWGREGVGQTLTLTSRGQAPGKGVQSEAQMSPFSGHPPTLLQQRATGRRSSEGGANSAGGGPTTSGSGFPAGPTSRFPSALSVPSASPPPPPPAGVPRPLSASPSRLGVSKGSQNPGEGGAAESEWNAHALRRGEEEKNGGANAGVRSRPVGFPPQSPHIPETRTTLGGDGWSVNTNAWSPLPSMASLPDASRTETSCSRGAPFSTSGAFQPPLPEATAPEGRAPPLDQEKLFLLLMLLLRSQGGRGGGGDEGLQRERGRGIAHSTTPLSLNSLASLLSQATQAWGRPEGDRSRVEDSRAREEQRRPSLSSPLPVWSPVRAPPMSPSSPAAKLLGLRHACARKSGRGEGAAEWVRGDALTEWPEGGAKAQGGREERVREERTLRLAFRADAFSRKHKQDGKEDRERRARNSEGGETVRDDACGVSTHSQASALCGLESSEGRASRKVSLCLGTRRPSADDECMRYSGVSVHPSGYATVTRRPRTVSDSVVSFQQFQTRLAPAASQCDGHTQKLCRSLWLGPLRGRENLSGRLPEERLPPPPPP</sequence>
<feature type="region of interest" description="Disordered" evidence="1">
    <location>
        <begin position="1253"/>
        <end position="1299"/>
    </location>
</feature>
<feature type="compositionally biased region" description="Basic and acidic residues" evidence="1">
    <location>
        <begin position="42"/>
        <end position="53"/>
    </location>
</feature>
<name>A0A086JM25_TOXGO</name>
<feature type="region of interest" description="Disordered" evidence="1">
    <location>
        <begin position="649"/>
        <end position="723"/>
    </location>
</feature>
<feature type="compositionally biased region" description="Basic and acidic residues" evidence="1">
    <location>
        <begin position="377"/>
        <end position="400"/>
    </location>
</feature>
<feature type="compositionally biased region" description="Basic and acidic residues" evidence="1">
    <location>
        <begin position="1"/>
        <end position="19"/>
    </location>
</feature>
<feature type="compositionally biased region" description="Basic and acidic residues" evidence="1">
    <location>
        <begin position="711"/>
        <end position="721"/>
    </location>
</feature>
<evidence type="ECO:0000256" key="1">
    <source>
        <dbReference type="SAM" id="MobiDB-lite"/>
    </source>
</evidence>
<dbReference type="VEuPathDB" id="ToxoDB:TGFOU_277060"/>
<feature type="region of interest" description="Disordered" evidence="1">
    <location>
        <begin position="133"/>
        <end position="215"/>
    </location>
</feature>
<feature type="compositionally biased region" description="Low complexity" evidence="1">
    <location>
        <begin position="805"/>
        <end position="816"/>
    </location>
</feature>
<feature type="compositionally biased region" description="Polar residues" evidence="1">
    <location>
        <begin position="1166"/>
        <end position="1181"/>
    </location>
</feature>
<feature type="region of interest" description="Disordered" evidence="1">
    <location>
        <begin position="99"/>
        <end position="120"/>
    </location>
</feature>
<feature type="compositionally biased region" description="Low complexity" evidence="1">
    <location>
        <begin position="1036"/>
        <end position="1057"/>
    </location>
</feature>
<feature type="compositionally biased region" description="Low complexity" evidence="1">
    <location>
        <begin position="840"/>
        <end position="853"/>
    </location>
</feature>
<feature type="compositionally biased region" description="Low complexity" evidence="1">
    <location>
        <begin position="776"/>
        <end position="790"/>
    </location>
</feature>
<dbReference type="Proteomes" id="UP000028838">
    <property type="component" value="Unassembled WGS sequence"/>
</dbReference>
<feature type="compositionally biased region" description="Basic and acidic residues" evidence="1">
    <location>
        <begin position="1371"/>
        <end position="1393"/>
    </location>
</feature>
<feature type="compositionally biased region" description="Low complexity" evidence="1">
    <location>
        <begin position="933"/>
        <end position="942"/>
    </location>
</feature>
<feature type="region of interest" description="Disordered" evidence="1">
    <location>
        <begin position="1495"/>
        <end position="1515"/>
    </location>
</feature>